<evidence type="ECO:0000313" key="2">
    <source>
        <dbReference type="EMBL" id="CAL1278323.1"/>
    </source>
</evidence>
<accession>A0AAV2A2R7</accession>
<evidence type="ECO:0000313" key="3">
    <source>
        <dbReference type="Proteomes" id="UP001497382"/>
    </source>
</evidence>
<feature type="compositionally biased region" description="Low complexity" evidence="1">
    <location>
        <begin position="216"/>
        <end position="232"/>
    </location>
</feature>
<feature type="compositionally biased region" description="Basic and acidic residues" evidence="1">
    <location>
        <begin position="269"/>
        <end position="280"/>
    </location>
</feature>
<comment type="caution">
    <text evidence="2">The sequence shown here is derived from an EMBL/GenBank/DDBJ whole genome shotgun (WGS) entry which is preliminary data.</text>
</comment>
<dbReference type="EMBL" id="CAXIEN010000111">
    <property type="protein sequence ID" value="CAL1278323.1"/>
    <property type="molecule type" value="Genomic_DNA"/>
</dbReference>
<dbReference type="AlphaFoldDB" id="A0AAV2A2R7"/>
<organism evidence="2 3">
    <name type="scientific">Larinioides sclopetarius</name>
    <dbReference type="NCBI Taxonomy" id="280406"/>
    <lineage>
        <taxon>Eukaryota</taxon>
        <taxon>Metazoa</taxon>
        <taxon>Ecdysozoa</taxon>
        <taxon>Arthropoda</taxon>
        <taxon>Chelicerata</taxon>
        <taxon>Arachnida</taxon>
        <taxon>Araneae</taxon>
        <taxon>Araneomorphae</taxon>
        <taxon>Entelegynae</taxon>
        <taxon>Araneoidea</taxon>
        <taxon>Araneidae</taxon>
        <taxon>Larinioides</taxon>
    </lineage>
</organism>
<proteinExistence type="predicted"/>
<feature type="region of interest" description="Disordered" evidence="1">
    <location>
        <begin position="269"/>
        <end position="346"/>
    </location>
</feature>
<feature type="region of interest" description="Disordered" evidence="1">
    <location>
        <begin position="210"/>
        <end position="253"/>
    </location>
</feature>
<keyword evidence="3" id="KW-1185">Reference proteome</keyword>
<feature type="non-terminal residue" evidence="2">
    <location>
        <position position="1"/>
    </location>
</feature>
<protein>
    <submittedName>
        <fullName evidence="2">Uncharacterized protein</fullName>
    </submittedName>
</protein>
<sequence>AIFYKREGSLPAIPYSFRLNSLQQIFSSRSTSGLITSNMLVLLFFLALSSDVCHSQYVYGGIVPYDPRYTIRRPVRRSAIEALERLRLPVARYFPQVDTQVASAPFPWRPSDLYALPAQWPDDYVPSVDEDETTDYGNYEYESAYRPQPVYAEEVYPQEVEPDMSDGSPLYNDLMSSYLMEVPERPDMFENIQRRSDVTEPVSLNKVLEANGKAAGTTPESTTSGPSPSTTTQASKQQVQVTAVPASPEKKNVKSLVMPDAVADSSKDLWRDEGQKEEPLFRPLQNSQRTVWSELDPSPLSRAKNTQNKSPIPLLKQMIQNGAKNSESARDPLLEELTNLKKKPGV</sequence>
<gene>
    <name evidence="2" type="ORF">LARSCL_LOCUS9715</name>
</gene>
<name>A0AAV2A2R7_9ARAC</name>
<evidence type="ECO:0000256" key="1">
    <source>
        <dbReference type="SAM" id="MobiDB-lite"/>
    </source>
</evidence>
<reference evidence="2 3" key="1">
    <citation type="submission" date="2024-04" db="EMBL/GenBank/DDBJ databases">
        <authorList>
            <person name="Rising A."/>
            <person name="Reimegard J."/>
            <person name="Sonavane S."/>
            <person name="Akerstrom W."/>
            <person name="Nylinder S."/>
            <person name="Hedman E."/>
            <person name="Kallberg Y."/>
        </authorList>
    </citation>
    <scope>NUCLEOTIDE SEQUENCE [LARGE SCALE GENOMIC DNA]</scope>
</reference>
<dbReference type="Proteomes" id="UP001497382">
    <property type="component" value="Unassembled WGS sequence"/>
</dbReference>